<organism evidence="1">
    <name type="scientific">Alexandrium monilatum</name>
    <dbReference type="NCBI Taxonomy" id="311494"/>
    <lineage>
        <taxon>Eukaryota</taxon>
        <taxon>Sar</taxon>
        <taxon>Alveolata</taxon>
        <taxon>Dinophyceae</taxon>
        <taxon>Gonyaulacales</taxon>
        <taxon>Pyrocystaceae</taxon>
        <taxon>Alexandrium</taxon>
    </lineage>
</organism>
<dbReference type="AlphaFoldDB" id="A0A7S4S4B0"/>
<protein>
    <submittedName>
        <fullName evidence="1">Uncharacterized protein</fullName>
    </submittedName>
</protein>
<gene>
    <name evidence="1" type="ORF">AMON00008_LOCUS44752</name>
</gene>
<accession>A0A7S4S4B0</accession>
<evidence type="ECO:0000313" key="1">
    <source>
        <dbReference type="EMBL" id="CAE4633963.1"/>
    </source>
</evidence>
<proteinExistence type="predicted"/>
<name>A0A7S4S4B0_9DINO</name>
<sequence>MADIAARRLPEISALQECCSTNPHCIKEQSSAGALLAGGRRPTEVIHTLSAPSASSFIMQPSATAEAESLPYLQERQSTKEPRRLPLTATSGSRLMNAMAEEGRFRRPRVWCLSSTA</sequence>
<dbReference type="EMBL" id="HBNR01063389">
    <property type="protein sequence ID" value="CAE4633963.1"/>
    <property type="molecule type" value="Transcribed_RNA"/>
</dbReference>
<reference evidence="1" key="1">
    <citation type="submission" date="2021-01" db="EMBL/GenBank/DDBJ databases">
        <authorList>
            <person name="Corre E."/>
            <person name="Pelletier E."/>
            <person name="Niang G."/>
            <person name="Scheremetjew M."/>
            <person name="Finn R."/>
            <person name="Kale V."/>
            <person name="Holt S."/>
            <person name="Cochrane G."/>
            <person name="Meng A."/>
            <person name="Brown T."/>
            <person name="Cohen L."/>
        </authorList>
    </citation>
    <scope>NUCLEOTIDE SEQUENCE</scope>
    <source>
        <strain evidence="1">CCMP3105</strain>
    </source>
</reference>